<evidence type="ECO:0000313" key="3">
    <source>
        <dbReference type="Proteomes" id="UP001501094"/>
    </source>
</evidence>
<keyword evidence="1" id="KW-0732">Signal</keyword>
<dbReference type="EMBL" id="BAAANL010000012">
    <property type="protein sequence ID" value="GAA1875941.1"/>
    <property type="molecule type" value="Genomic_DNA"/>
</dbReference>
<organism evidence="2 3">
    <name type="scientific">Myceligenerans crystallogenes</name>
    <dbReference type="NCBI Taxonomy" id="316335"/>
    <lineage>
        <taxon>Bacteria</taxon>
        <taxon>Bacillati</taxon>
        <taxon>Actinomycetota</taxon>
        <taxon>Actinomycetes</taxon>
        <taxon>Micrococcales</taxon>
        <taxon>Promicromonosporaceae</taxon>
        <taxon>Myceligenerans</taxon>
    </lineage>
</organism>
<comment type="caution">
    <text evidence="2">The sequence shown here is derived from an EMBL/GenBank/DDBJ whole genome shotgun (WGS) entry which is preliminary data.</text>
</comment>
<dbReference type="RefSeq" id="WP_344106433.1">
    <property type="nucleotide sequence ID" value="NZ_BAAANL010000012.1"/>
</dbReference>
<accession>A0ABN2NMK3</accession>
<feature type="chain" id="PRO_5045705899" evidence="1">
    <location>
        <begin position="23"/>
        <end position="337"/>
    </location>
</feature>
<protein>
    <submittedName>
        <fullName evidence="2">Uncharacterized protein</fullName>
    </submittedName>
</protein>
<sequence length="337" mass="35681">MLNRLGAVFCLLVAIVAGPAGATATADEGCVVDRLIKTCEKRDAGTVTITLEPKGDSSSGGVVHAVDPVCRSGNTVIPCFVEGYGSWNGSCYVQEADLSNLDDATRKAFKERMIDAAREKGLLGPDEKPKGDEGLFVDCTPPVCIDGRDADTIDDYCYQSQDYWAPRLPPAVGDVQDLVAEAVSSMGLTAITLGTTPFSGKQESGKPYVGTIGLPVWLWAEDPGSADMGPNHADATDGVTTVEVDAEVSSVEWDLGSDDIEPIVCEGPGVAYEESFGVDARPDCGYFEGYQQDGEYEVTATSHWDITWEGAGMTGTATLELEDSVNLVLGEVQVLTQ</sequence>
<dbReference type="Proteomes" id="UP001501094">
    <property type="component" value="Unassembled WGS sequence"/>
</dbReference>
<keyword evidence="3" id="KW-1185">Reference proteome</keyword>
<gene>
    <name evidence="2" type="ORF">GCM10009751_39550</name>
</gene>
<reference evidence="2 3" key="1">
    <citation type="journal article" date="2019" name="Int. J. Syst. Evol. Microbiol.">
        <title>The Global Catalogue of Microorganisms (GCM) 10K type strain sequencing project: providing services to taxonomists for standard genome sequencing and annotation.</title>
        <authorList>
            <consortium name="The Broad Institute Genomics Platform"/>
            <consortium name="The Broad Institute Genome Sequencing Center for Infectious Disease"/>
            <person name="Wu L."/>
            <person name="Ma J."/>
        </authorList>
    </citation>
    <scope>NUCLEOTIDE SEQUENCE [LARGE SCALE GENOMIC DNA]</scope>
    <source>
        <strain evidence="2 3">JCM 14326</strain>
    </source>
</reference>
<feature type="signal peptide" evidence="1">
    <location>
        <begin position="1"/>
        <end position="22"/>
    </location>
</feature>
<proteinExistence type="predicted"/>
<name>A0ABN2NMK3_9MICO</name>
<evidence type="ECO:0000256" key="1">
    <source>
        <dbReference type="SAM" id="SignalP"/>
    </source>
</evidence>
<evidence type="ECO:0000313" key="2">
    <source>
        <dbReference type="EMBL" id="GAA1875941.1"/>
    </source>
</evidence>